<name>A0A239PG70_9ACTN</name>
<dbReference type="GO" id="GO:0004560">
    <property type="term" value="F:alpha-L-fucosidase activity"/>
    <property type="evidence" value="ECO:0007669"/>
    <property type="project" value="InterPro"/>
</dbReference>
<dbReference type="Pfam" id="PF21307">
    <property type="entry name" value="Glyco_hydro_95_C"/>
    <property type="match status" value="1"/>
</dbReference>
<dbReference type="InterPro" id="IPR054363">
    <property type="entry name" value="GH95_cat"/>
</dbReference>
<reference evidence="4 5" key="1">
    <citation type="submission" date="2017-06" db="EMBL/GenBank/DDBJ databases">
        <authorList>
            <person name="Kim H.J."/>
            <person name="Triplett B.A."/>
        </authorList>
    </citation>
    <scope>NUCLEOTIDE SEQUENCE [LARGE SCALE GENOMIC DNA]</scope>
    <source>
        <strain evidence="4 5">CGMCC 4.5593</strain>
    </source>
</reference>
<dbReference type="PANTHER" id="PTHR31084">
    <property type="entry name" value="ALPHA-L-FUCOSIDASE 2"/>
    <property type="match status" value="1"/>
</dbReference>
<proteinExistence type="predicted"/>
<dbReference type="AlphaFoldDB" id="A0A239PG70"/>
<evidence type="ECO:0000259" key="1">
    <source>
        <dbReference type="Pfam" id="PF14498"/>
    </source>
</evidence>
<feature type="domain" description="Alpha fucosidase A-like C-terminal" evidence="2">
    <location>
        <begin position="680"/>
        <end position="744"/>
    </location>
</feature>
<dbReference type="EMBL" id="FZPH01000027">
    <property type="protein sequence ID" value="SNT65805.1"/>
    <property type="molecule type" value="Genomic_DNA"/>
</dbReference>
<dbReference type="InterPro" id="IPR016518">
    <property type="entry name" value="Alpha-L-fucosidase"/>
</dbReference>
<dbReference type="GO" id="GO:0005975">
    <property type="term" value="P:carbohydrate metabolic process"/>
    <property type="evidence" value="ECO:0007669"/>
    <property type="project" value="InterPro"/>
</dbReference>
<sequence length="771" mass="81895">MSTDDPAHVHTLDTPAGDWLEAFPLGNGRLGAMVFGDPAHERVSLNDGTAWSGGVDSEADQRAISAEDARAALAGARAALLAGSFGEADAFVRQLQSDYSQSYLPFGDLLLDVTHSAPLSDCRRSLRLRDASVIVSYAVGSSRVTRRSYVSAPDQAFVLELSVDGDATVDLSVRLDSPLSVLGRGAGWATVRLPRDAPPPHEPDLPSPVYDDAFPSVRGALVARWEHDGTSVPGDGVLRATGVRRLVLVVTTATTFTAVGQPPAGSEHTALSAASAAADAALAVGAGPLFTRHLGAHRSLYDRATLSFVGGSSRTALVAYLFHFGRYLLISSSRPGGLPATLQGLWNASMRPPWSANYTVNINTQMNYWAAETVQLAECASPLFDLVSAMRFSGERTARHLYDARGWCAHHNTDAWAYTSPAGRRKGDPSWAFWPLAGVWLCRHLVEHVRFGADRAFAADVAWPVVTSAAEFLLDWLIELPDGSLGLAPSTSPENHFTVDGAWHAVDVSSTVDLSLTRELLSSVVELAASLGLGGSSIVADAAAALDRLPALPVGADGRVQEWLVDRSLPEPHHRHVSHLYAVFPGDDTSPRLAAAAARSLDARGDDSTGWSLAWKLALRARLRQPERLPALIDLALRPAGARATGEQGGLYPNRFSAHPPFQIDGNLGFTAAVAEFALQSHAGVIDLLPAVPPDWPAGRLRGLVARPGVVVDVSWDARQCLVSARLSATRAATVSVRWRDASVRLDLDAGGSVDLASDLLVVRANGATAR</sequence>
<protein>
    <submittedName>
        <fullName evidence="4">Alpha-L-fucosidase 2</fullName>
    </submittedName>
</protein>
<organism evidence="4 5">
    <name type="scientific">Asanoa hainanensis</name>
    <dbReference type="NCBI Taxonomy" id="560556"/>
    <lineage>
        <taxon>Bacteria</taxon>
        <taxon>Bacillati</taxon>
        <taxon>Actinomycetota</taxon>
        <taxon>Actinomycetes</taxon>
        <taxon>Micromonosporales</taxon>
        <taxon>Micromonosporaceae</taxon>
        <taxon>Asanoa</taxon>
    </lineage>
</organism>
<evidence type="ECO:0000313" key="5">
    <source>
        <dbReference type="Proteomes" id="UP000198362"/>
    </source>
</evidence>
<evidence type="ECO:0000313" key="4">
    <source>
        <dbReference type="EMBL" id="SNT65805.1"/>
    </source>
</evidence>
<gene>
    <name evidence="4" type="ORF">SAMN05421812_12713</name>
</gene>
<keyword evidence="5" id="KW-1185">Reference proteome</keyword>
<dbReference type="PIRSF" id="PIRSF007663">
    <property type="entry name" value="UCP007663"/>
    <property type="match status" value="1"/>
</dbReference>
<dbReference type="OrthoDB" id="9802600at2"/>
<dbReference type="PANTHER" id="PTHR31084:SF0">
    <property type="entry name" value="ALPHA-L-FUCOSIDASE 2"/>
    <property type="match status" value="1"/>
</dbReference>
<dbReference type="Proteomes" id="UP000198362">
    <property type="component" value="Unassembled WGS sequence"/>
</dbReference>
<evidence type="ECO:0000259" key="3">
    <source>
        <dbReference type="Pfam" id="PF22124"/>
    </source>
</evidence>
<dbReference type="InterPro" id="IPR012341">
    <property type="entry name" value="6hp_glycosidase-like_sf"/>
</dbReference>
<accession>A0A239PG70</accession>
<dbReference type="Pfam" id="PF14498">
    <property type="entry name" value="Glyco_hyd_65N_2"/>
    <property type="match status" value="1"/>
</dbReference>
<dbReference type="InterPro" id="IPR008928">
    <property type="entry name" value="6-hairpin_glycosidase_sf"/>
</dbReference>
<feature type="domain" description="Glycosyl hydrolase family 95 catalytic" evidence="3">
    <location>
        <begin position="311"/>
        <end position="676"/>
    </location>
</feature>
<evidence type="ECO:0000259" key="2">
    <source>
        <dbReference type="Pfam" id="PF21307"/>
    </source>
</evidence>
<dbReference type="RefSeq" id="WP_089255476.1">
    <property type="nucleotide sequence ID" value="NZ_FZPH01000027.1"/>
</dbReference>
<dbReference type="Gene3D" id="1.50.10.10">
    <property type="match status" value="1"/>
</dbReference>
<feature type="domain" description="Glycosyl hydrolase family 95 N-terminal" evidence="1">
    <location>
        <begin position="12"/>
        <end position="257"/>
    </location>
</feature>
<dbReference type="Pfam" id="PF22124">
    <property type="entry name" value="Glyco_hydro_95_cat"/>
    <property type="match status" value="1"/>
</dbReference>
<dbReference type="InterPro" id="IPR049053">
    <property type="entry name" value="AFCA-like_C"/>
</dbReference>
<dbReference type="SUPFAM" id="SSF48208">
    <property type="entry name" value="Six-hairpin glycosidases"/>
    <property type="match status" value="1"/>
</dbReference>
<dbReference type="InterPro" id="IPR027414">
    <property type="entry name" value="GH95_N_dom"/>
</dbReference>